<name>A0AAV2SML1_MEGNR</name>
<keyword evidence="2" id="KW-1185">Reference proteome</keyword>
<evidence type="ECO:0000313" key="2">
    <source>
        <dbReference type="Proteomes" id="UP001497623"/>
    </source>
</evidence>
<protein>
    <submittedName>
        <fullName evidence="1">Uncharacterized protein</fullName>
    </submittedName>
</protein>
<accession>A0AAV2SML1</accession>
<feature type="non-terminal residue" evidence="1">
    <location>
        <position position="133"/>
    </location>
</feature>
<gene>
    <name evidence="1" type="ORF">MNOR_LOCUS37495</name>
</gene>
<dbReference type="EMBL" id="CAXKWB010076071">
    <property type="protein sequence ID" value="CAL4200034.1"/>
    <property type="molecule type" value="Genomic_DNA"/>
</dbReference>
<dbReference type="AlphaFoldDB" id="A0AAV2SML1"/>
<reference evidence="1 2" key="1">
    <citation type="submission" date="2024-05" db="EMBL/GenBank/DDBJ databases">
        <authorList>
            <person name="Wallberg A."/>
        </authorList>
    </citation>
    <scope>NUCLEOTIDE SEQUENCE [LARGE SCALE GENOMIC DNA]</scope>
</reference>
<organism evidence="1 2">
    <name type="scientific">Meganyctiphanes norvegica</name>
    <name type="common">Northern krill</name>
    <name type="synonym">Thysanopoda norvegica</name>
    <dbReference type="NCBI Taxonomy" id="48144"/>
    <lineage>
        <taxon>Eukaryota</taxon>
        <taxon>Metazoa</taxon>
        <taxon>Ecdysozoa</taxon>
        <taxon>Arthropoda</taxon>
        <taxon>Crustacea</taxon>
        <taxon>Multicrustacea</taxon>
        <taxon>Malacostraca</taxon>
        <taxon>Eumalacostraca</taxon>
        <taxon>Eucarida</taxon>
        <taxon>Euphausiacea</taxon>
        <taxon>Euphausiidae</taxon>
        <taxon>Meganyctiphanes</taxon>
    </lineage>
</organism>
<comment type="caution">
    <text evidence="1">The sequence shown here is derived from an EMBL/GenBank/DDBJ whole genome shotgun (WGS) entry which is preliminary data.</text>
</comment>
<sequence length="133" mass="14952">HLRHVHCKQRKSGGKMNEIIADSDKEDSNIDTVPVDFPSILKSAAATSQWSAQWAPQEAITGGIGWISLTTVPQAIWFELKRPIIISTFQFQSRIDLTSFSGRDGASRYKFFGSNNSNCGDSKHWETLYMDEN</sequence>
<proteinExistence type="predicted"/>
<evidence type="ECO:0000313" key="1">
    <source>
        <dbReference type="EMBL" id="CAL4200034.1"/>
    </source>
</evidence>
<feature type="non-terminal residue" evidence="1">
    <location>
        <position position="1"/>
    </location>
</feature>
<dbReference type="Proteomes" id="UP001497623">
    <property type="component" value="Unassembled WGS sequence"/>
</dbReference>